<dbReference type="Gene3D" id="1.20.5.110">
    <property type="match status" value="1"/>
</dbReference>
<dbReference type="PROSITE" id="PS50859">
    <property type="entry name" value="LONGIN"/>
    <property type="match status" value="1"/>
</dbReference>
<dbReference type="Gene3D" id="3.30.450.50">
    <property type="entry name" value="Longin domain"/>
    <property type="match status" value="1"/>
</dbReference>
<dbReference type="PANTHER" id="PTHR45837">
    <property type="entry name" value="VESICLE-TRAFFICKING PROTEIN SEC22B"/>
    <property type="match status" value="1"/>
</dbReference>
<dbReference type="STRING" id="946362.F2U5M8"/>
<dbReference type="InterPro" id="IPR001388">
    <property type="entry name" value="Synaptobrevin-like"/>
</dbReference>
<evidence type="ECO:0000256" key="14">
    <source>
        <dbReference type="ARBA" id="ARBA00024248"/>
    </source>
</evidence>
<dbReference type="FunCoup" id="F2U5M8">
    <property type="interactions" value="1801"/>
</dbReference>
<comment type="subcellular location">
    <subcellularLocation>
        <location evidence="1">Endoplasmic reticulum membrane</location>
        <topology evidence="1">Single-pass type IV membrane protein</topology>
    </subcellularLocation>
    <subcellularLocation>
        <location evidence="13">Endoplasmic reticulum-Golgi intermediate compartment membrane</location>
    </subcellularLocation>
    <subcellularLocation>
        <location evidence="2">Golgi apparatus membrane</location>
    </subcellularLocation>
</comment>
<dbReference type="GO" id="GO:0015031">
    <property type="term" value="P:protein transport"/>
    <property type="evidence" value="ECO:0007669"/>
    <property type="project" value="UniProtKB-KW"/>
</dbReference>
<dbReference type="GO" id="GO:0005484">
    <property type="term" value="F:SNAP receptor activity"/>
    <property type="evidence" value="ECO:0007669"/>
    <property type="project" value="InterPro"/>
</dbReference>
<evidence type="ECO:0000256" key="16">
    <source>
        <dbReference type="PROSITE-ProRule" id="PRU00290"/>
    </source>
</evidence>
<organism evidence="22">
    <name type="scientific">Salpingoeca rosetta (strain ATCC 50818 / BSB-021)</name>
    <dbReference type="NCBI Taxonomy" id="946362"/>
    <lineage>
        <taxon>Eukaryota</taxon>
        <taxon>Choanoflagellata</taxon>
        <taxon>Craspedida</taxon>
        <taxon>Salpingoecidae</taxon>
        <taxon>Salpingoeca</taxon>
    </lineage>
</organism>
<dbReference type="InParanoid" id="F2U5M8"/>
<dbReference type="InterPro" id="IPR010908">
    <property type="entry name" value="Longin_dom"/>
</dbReference>
<evidence type="ECO:0000256" key="17">
    <source>
        <dbReference type="SAM" id="Coils"/>
    </source>
</evidence>
<reference evidence="21" key="1">
    <citation type="submission" date="2009-08" db="EMBL/GenBank/DDBJ databases">
        <title>Annotation of Salpingoeca rosetta.</title>
        <authorList>
            <consortium name="The Broad Institute Genome Sequencing Platform"/>
            <person name="Russ C."/>
            <person name="Cuomo C."/>
            <person name="Burger G."/>
            <person name="Gray M.W."/>
            <person name="Holland P.W.H."/>
            <person name="King N."/>
            <person name="Lang F.B.F."/>
            <person name="Roger A.J."/>
            <person name="Ruiz-Trillo I."/>
            <person name="Young S.K."/>
            <person name="Zeng Q."/>
            <person name="Gargeya S."/>
            <person name="Alvarado L."/>
            <person name="Berlin A."/>
            <person name="Chapman S.B."/>
            <person name="Chen Z."/>
            <person name="Freedman E."/>
            <person name="Gellesch M."/>
            <person name="Goldberg J."/>
            <person name="Griggs A."/>
            <person name="Gujja S."/>
            <person name="Heilman E."/>
            <person name="Heiman D."/>
            <person name="Howarth C."/>
            <person name="Mehta T."/>
            <person name="Neiman D."/>
            <person name="Pearson M."/>
            <person name="Roberts A."/>
            <person name="Saif S."/>
            <person name="Shea T."/>
            <person name="Shenoy N."/>
            <person name="Sisk P."/>
            <person name="Stolte C."/>
            <person name="Sykes S."/>
            <person name="White J."/>
            <person name="Yandava C."/>
            <person name="Haas B."/>
            <person name="Nusbaum C."/>
            <person name="Birren B."/>
        </authorList>
    </citation>
    <scope>NUCLEOTIDE SEQUENCE [LARGE SCALE GENOMIC DNA]</scope>
    <source>
        <strain evidence="21">ATCC 50818</strain>
    </source>
</reference>
<evidence type="ECO:0000256" key="7">
    <source>
        <dbReference type="ARBA" id="ARBA00022892"/>
    </source>
</evidence>
<evidence type="ECO:0000256" key="12">
    <source>
        <dbReference type="ARBA" id="ARBA00023136"/>
    </source>
</evidence>
<dbReference type="InterPro" id="IPR042855">
    <property type="entry name" value="V_SNARE_CC"/>
</dbReference>
<dbReference type="InterPro" id="IPR011012">
    <property type="entry name" value="Longin-like_dom_sf"/>
</dbReference>
<accession>F2U5M8</accession>
<dbReference type="EMBL" id="GL832962">
    <property type="protein sequence ID" value="EGD83244.1"/>
    <property type="molecule type" value="Genomic_DNA"/>
</dbReference>
<feature type="transmembrane region" description="Helical" evidence="18">
    <location>
        <begin position="195"/>
        <end position="213"/>
    </location>
</feature>
<keyword evidence="4" id="KW-0813">Transport</keyword>
<dbReference type="eggNOG" id="KOG0862">
    <property type="taxonomic scope" value="Eukaryota"/>
</dbReference>
<keyword evidence="5 18" id="KW-0812">Transmembrane</keyword>
<dbReference type="SMART" id="SM01270">
    <property type="entry name" value="Longin"/>
    <property type="match status" value="1"/>
</dbReference>
<evidence type="ECO:0000259" key="20">
    <source>
        <dbReference type="PROSITE" id="PS50892"/>
    </source>
</evidence>
<dbReference type="OrthoDB" id="1719357at2759"/>
<evidence type="ECO:0000256" key="11">
    <source>
        <dbReference type="ARBA" id="ARBA00023054"/>
    </source>
</evidence>
<evidence type="ECO:0000256" key="15">
    <source>
        <dbReference type="ARBA" id="ARBA00033315"/>
    </source>
</evidence>
<comment type="similarity">
    <text evidence="3">Belongs to the synaptobrevin family.</text>
</comment>
<evidence type="ECO:0000256" key="6">
    <source>
        <dbReference type="ARBA" id="ARBA00022824"/>
    </source>
</evidence>
<dbReference type="GO" id="GO:0005789">
    <property type="term" value="C:endoplasmic reticulum membrane"/>
    <property type="evidence" value="ECO:0007669"/>
    <property type="project" value="UniProtKB-SubCell"/>
</dbReference>
<dbReference type="OMA" id="FIYWRFF"/>
<evidence type="ECO:0000256" key="10">
    <source>
        <dbReference type="ARBA" id="ARBA00023034"/>
    </source>
</evidence>
<keyword evidence="8" id="KW-0653">Protein transport</keyword>
<dbReference type="KEGG" id="sre:PTSG_03875"/>
<name>F2U5M8_SALR5</name>
<dbReference type="GO" id="GO:0033116">
    <property type="term" value="C:endoplasmic reticulum-Golgi intermediate compartment membrane"/>
    <property type="evidence" value="ECO:0007669"/>
    <property type="project" value="UniProtKB-SubCell"/>
</dbReference>
<keyword evidence="6" id="KW-0256">Endoplasmic reticulum</keyword>
<dbReference type="GeneID" id="16076188"/>
<dbReference type="SUPFAM" id="SSF64356">
    <property type="entry name" value="SNARE-like"/>
    <property type="match status" value="1"/>
</dbReference>
<feature type="domain" description="V-SNARE coiled-coil homology" evidence="20">
    <location>
        <begin position="133"/>
        <end position="189"/>
    </location>
</feature>
<evidence type="ECO:0000256" key="1">
    <source>
        <dbReference type="ARBA" id="ARBA00004163"/>
    </source>
</evidence>
<keyword evidence="7" id="KW-0931">ER-Golgi transport</keyword>
<dbReference type="CDD" id="cd15866">
    <property type="entry name" value="R-SNARE_SEC22"/>
    <property type="match status" value="1"/>
</dbReference>
<feature type="coiled-coil region" evidence="17">
    <location>
        <begin position="134"/>
        <end position="182"/>
    </location>
</feature>
<dbReference type="PRINTS" id="PR00219">
    <property type="entry name" value="SYNAPTOBREVN"/>
</dbReference>
<keyword evidence="12 18" id="KW-0472">Membrane</keyword>
<keyword evidence="11 16" id="KW-0175">Coiled coil</keyword>
<dbReference type="SUPFAM" id="SSF58038">
    <property type="entry name" value="SNARE fusion complex"/>
    <property type="match status" value="1"/>
</dbReference>
<dbReference type="AlphaFoldDB" id="F2U5M8"/>
<dbReference type="GO" id="GO:0000139">
    <property type="term" value="C:Golgi membrane"/>
    <property type="evidence" value="ECO:0007669"/>
    <property type="project" value="UniProtKB-SubCell"/>
</dbReference>
<evidence type="ECO:0000256" key="8">
    <source>
        <dbReference type="ARBA" id="ARBA00022927"/>
    </source>
</evidence>
<keyword evidence="10" id="KW-0333">Golgi apparatus</keyword>
<dbReference type="CDD" id="cd14824">
    <property type="entry name" value="Longin"/>
    <property type="match status" value="1"/>
</dbReference>
<evidence type="ECO:0000256" key="3">
    <source>
        <dbReference type="ARBA" id="ARBA00008025"/>
    </source>
</evidence>
<sequence length="215" mass="25345">MFRQILIARADDGLPLAESLEEDPSLRPFKVQAKKILRKITQPSNPQRCTIDTNSPFVFHYYVENGVCYMVLCDKDFSKKMAFAFLETLHKEFEEEYGAQVATATRPYKFIGFESRMQKLRRSYEDSRTAHRNLARINNELQDVQRIMRRNIDEVLDRGERLDDLSDRADSLKGKSQKYRRSAEELKWRALMAKLWPVIAVAVVVLVFLYFYFAW</sequence>
<dbReference type="PROSITE" id="PS50892">
    <property type="entry name" value="V_SNARE"/>
    <property type="match status" value="1"/>
</dbReference>
<dbReference type="GO" id="GO:0006888">
    <property type="term" value="P:endoplasmic reticulum to Golgi vesicle-mediated transport"/>
    <property type="evidence" value="ECO:0007669"/>
    <property type="project" value="InterPro"/>
</dbReference>
<dbReference type="Pfam" id="PF00957">
    <property type="entry name" value="Synaptobrevin"/>
    <property type="match status" value="1"/>
</dbReference>
<dbReference type="RefSeq" id="XP_004995608.1">
    <property type="nucleotide sequence ID" value="XM_004995551.1"/>
</dbReference>
<evidence type="ECO:0000256" key="9">
    <source>
        <dbReference type="ARBA" id="ARBA00022989"/>
    </source>
</evidence>
<proteinExistence type="inferred from homology"/>
<evidence type="ECO:0000256" key="4">
    <source>
        <dbReference type="ARBA" id="ARBA00022448"/>
    </source>
</evidence>
<evidence type="ECO:0000256" key="18">
    <source>
        <dbReference type="SAM" id="Phobius"/>
    </source>
</evidence>
<evidence type="ECO:0000313" key="22">
    <source>
        <dbReference type="Proteomes" id="UP000007799"/>
    </source>
</evidence>
<protein>
    <recommendedName>
        <fullName evidence="14">Vesicle-trafficking protein SEC22b</fullName>
    </recommendedName>
    <alternativeName>
        <fullName evidence="15">SEC22 vesicle-trafficking protein homolog B</fullName>
    </alternativeName>
</protein>
<dbReference type="GO" id="GO:0006890">
    <property type="term" value="P:retrograde vesicle-mediated transport, Golgi to endoplasmic reticulum"/>
    <property type="evidence" value="ECO:0007669"/>
    <property type="project" value="InterPro"/>
</dbReference>
<feature type="domain" description="Longin" evidence="19">
    <location>
        <begin position="6"/>
        <end position="117"/>
    </location>
</feature>
<dbReference type="InterPro" id="IPR044565">
    <property type="entry name" value="Sec22"/>
</dbReference>
<keyword evidence="22" id="KW-1185">Reference proteome</keyword>
<gene>
    <name evidence="21" type="ORF">PTSG_03875</name>
</gene>
<dbReference type="Proteomes" id="UP000007799">
    <property type="component" value="Unassembled WGS sequence"/>
</dbReference>
<evidence type="ECO:0000259" key="19">
    <source>
        <dbReference type="PROSITE" id="PS50859"/>
    </source>
</evidence>
<evidence type="ECO:0000256" key="5">
    <source>
        <dbReference type="ARBA" id="ARBA00022692"/>
    </source>
</evidence>
<keyword evidence="9 18" id="KW-1133">Transmembrane helix</keyword>
<dbReference type="Pfam" id="PF13774">
    <property type="entry name" value="Longin"/>
    <property type="match status" value="1"/>
</dbReference>
<evidence type="ECO:0000256" key="2">
    <source>
        <dbReference type="ARBA" id="ARBA00004394"/>
    </source>
</evidence>
<evidence type="ECO:0000256" key="13">
    <source>
        <dbReference type="ARBA" id="ARBA00024187"/>
    </source>
</evidence>
<evidence type="ECO:0000313" key="21">
    <source>
        <dbReference type="EMBL" id="EGD83244.1"/>
    </source>
</evidence>